<dbReference type="SUPFAM" id="SSF54675">
    <property type="entry name" value="Nicotinate/Quinolinate PRTase N-terminal domain-like"/>
    <property type="match status" value="1"/>
</dbReference>
<dbReference type="AlphaFoldDB" id="A0A9Y1BJU5"/>
<dbReference type="Pfam" id="PF01729">
    <property type="entry name" value="QRPTase_C"/>
    <property type="match status" value="1"/>
</dbReference>
<dbReference type="InterPro" id="IPR036068">
    <property type="entry name" value="Nicotinate_pribotase-like_C"/>
</dbReference>
<protein>
    <recommendedName>
        <fullName evidence="2">nicotinate phosphoribosyltransferase</fullName>
        <ecNumber evidence="2">6.3.4.21</ecNumber>
    </recommendedName>
</protein>
<keyword evidence="5" id="KW-0662">Pyridine nucleotide biosynthesis</keyword>
<dbReference type="Pfam" id="PF02749">
    <property type="entry name" value="QRPTase_N"/>
    <property type="match status" value="1"/>
</dbReference>
<evidence type="ECO:0000256" key="6">
    <source>
        <dbReference type="ARBA" id="ARBA00022679"/>
    </source>
</evidence>
<evidence type="ECO:0000259" key="10">
    <source>
        <dbReference type="Pfam" id="PF17956"/>
    </source>
</evidence>
<evidence type="ECO:0000256" key="1">
    <source>
        <dbReference type="ARBA" id="ARBA00004952"/>
    </source>
</evidence>
<keyword evidence="6" id="KW-0808">Transferase</keyword>
<evidence type="ECO:0000256" key="7">
    <source>
        <dbReference type="ARBA" id="ARBA00048668"/>
    </source>
</evidence>
<dbReference type="EMBL" id="CP084166">
    <property type="protein sequence ID" value="UJG40177.1"/>
    <property type="molecule type" value="Genomic_DNA"/>
</dbReference>
<dbReference type="Gene3D" id="3.90.1170.20">
    <property type="entry name" value="Quinolinate phosphoribosyl transferase, N-terminal domain"/>
    <property type="match status" value="1"/>
</dbReference>
<evidence type="ECO:0000256" key="5">
    <source>
        <dbReference type="ARBA" id="ARBA00022642"/>
    </source>
</evidence>
<dbReference type="GO" id="GO:0009435">
    <property type="term" value="P:NAD+ biosynthetic process"/>
    <property type="evidence" value="ECO:0007669"/>
    <property type="project" value="InterPro"/>
</dbReference>
<gene>
    <name evidence="11" type="ORF">K9W45_10080</name>
</gene>
<dbReference type="PANTHER" id="PTHR43202">
    <property type="entry name" value="NICOTINATE-NUCLEOTIDE PYROPHOSPHORYLASE"/>
    <property type="match status" value="1"/>
</dbReference>
<evidence type="ECO:0000256" key="4">
    <source>
        <dbReference type="ARBA" id="ARBA00022598"/>
    </source>
</evidence>
<keyword evidence="4 11" id="KW-0436">Ligase</keyword>
<dbReference type="InterPro" id="IPR041619">
    <property type="entry name" value="NAPRTase_C"/>
</dbReference>
<evidence type="ECO:0000259" key="8">
    <source>
        <dbReference type="Pfam" id="PF01729"/>
    </source>
</evidence>
<dbReference type="InterPro" id="IPR022412">
    <property type="entry name" value="Quinolinate_PRibosylTrfase_N"/>
</dbReference>
<comment type="pathway">
    <text evidence="1">Cofactor biosynthesis; NAD(+) biosynthesis; nicotinate D-ribonucleotide from nicotinate: step 1/1.</text>
</comment>
<sequence>MQNWIASFDEITEGKTTDVYFLNAKKCLQADNLDKTEVYAEVTTDKLPKNWSHFLFLGLAEVIAMFQEAKLNVNVYSVDEGRILPPRDVNGIRIPVLSIEGPYGDFAVYETPMLGYLCFQTGVGTSALHVRLAAKEKIILSFGIRRMHPALAPVIDRACYIAGFDGVSCVLSAEKLGIKPTGTIPHAFIIIERGIENAMRSFDKNIEPEVKRIALSDTFSDERFEVMKALDAIGENLYGVRLDTPSSRRGNLREIIKEIKWELKQRGREDIKIFLSGGFDEKMVEEYCDIADGFGVGTSVANSPTVNFALDIVEMNGQSISKRGKYSGRKQVGYCQTCDIYLCSLEDQKRAIICPKCGSEMEKVVKQYMKDGKLIRDLGDVGSIRKYVREQMEKLELPKK</sequence>
<comment type="catalytic activity">
    <reaction evidence="7">
        <text>5-phospho-alpha-D-ribose 1-diphosphate + nicotinate + ATP + H2O = nicotinate beta-D-ribonucleotide + ADP + phosphate + diphosphate</text>
        <dbReference type="Rhea" id="RHEA:36163"/>
        <dbReference type="ChEBI" id="CHEBI:15377"/>
        <dbReference type="ChEBI" id="CHEBI:30616"/>
        <dbReference type="ChEBI" id="CHEBI:32544"/>
        <dbReference type="ChEBI" id="CHEBI:33019"/>
        <dbReference type="ChEBI" id="CHEBI:43474"/>
        <dbReference type="ChEBI" id="CHEBI:57502"/>
        <dbReference type="ChEBI" id="CHEBI:58017"/>
        <dbReference type="ChEBI" id="CHEBI:456216"/>
        <dbReference type="EC" id="6.3.4.21"/>
    </reaction>
</comment>
<dbReference type="PIRSF" id="PIRSF000484">
    <property type="entry name" value="NAPRT"/>
    <property type="match status" value="1"/>
</dbReference>
<feature type="domain" description="Quinolinate phosphoribosyl transferase C-terminal" evidence="8">
    <location>
        <begin position="125"/>
        <end position="311"/>
    </location>
</feature>
<reference evidence="11" key="1">
    <citation type="journal article" date="2022" name="Nat. Microbiol.">
        <title>Unique mobile elements and scalable gene flow at the prokaryote-eukaryote boundary revealed by circularized Asgard archaea genomes.</title>
        <authorList>
            <person name="Wu F."/>
            <person name="Speth D.R."/>
            <person name="Philosof A."/>
            <person name="Cremiere A."/>
            <person name="Narayanan A."/>
            <person name="Barco R.A."/>
            <person name="Connon S.A."/>
            <person name="Amend J.P."/>
            <person name="Antoshechkin I.A."/>
            <person name="Orphan V.J."/>
        </authorList>
    </citation>
    <scope>NUCLEOTIDE SEQUENCE</scope>
    <source>
        <strain evidence="11">PM71</strain>
    </source>
</reference>
<dbReference type="Pfam" id="PF17956">
    <property type="entry name" value="NAPRTase_C"/>
    <property type="match status" value="1"/>
</dbReference>
<dbReference type="InterPro" id="IPR002638">
    <property type="entry name" value="Quinolinate_PRibosylTrfase_C"/>
</dbReference>
<keyword evidence="3" id="KW-0597">Phosphoprotein</keyword>
<dbReference type="InterPro" id="IPR013785">
    <property type="entry name" value="Aldolase_TIM"/>
</dbReference>
<dbReference type="InterPro" id="IPR053190">
    <property type="entry name" value="NAPRTase-like"/>
</dbReference>
<dbReference type="InterPro" id="IPR007229">
    <property type="entry name" value="Nic_PRibTrfase-Fam"/>
</dbReference>
<name>A0A9Y1BJU5_9ARCH</name>
<dbReference type="PANTHER" id="PTHR43202:SF1">
    <property type="entry name" value="NICOTINATE PHOSPHORIBOSYLTRANSFERASE"/>
    <property type="match status" value="1"/>
</dbReference>
<dbReference type="SUPFAM" id="SSF51690">
    <property type="entry name" value="Nicotinate/Quinolinate PRTase C-terminal domain-like"/>
    <property type="match status" value="1"/>
</dbReference>
<dbReference type="Gene3D" id="3.20.20.70">
    <property type="entry name" value="Aldolase class I"/>
    <property type="match status" value="1"/>
</dbReference>
<dbReference type="InterPro" id="IPR037128">
    <property type="entry name" value="Quinolinate_PRibosylTase_N_sf"/>
</dbReference>
<dbReference type="GO" id="GO:0004514">
    <property type="term" value="F:nicotinate-nucleotide diphosphorylase (carboxylating) activity"/>
    <property type="evidence" value="ECO:0007669"/>
    <property type="project" value="InterPro"/>
</dbReference>
<dbReference type="GO" id="GO:0004516">
    <property type="term" value="F:nicotinate phosphoribosyltransferase activity"/>
    <property type="evidence" value="ECO:0007669"/>
    <property type="project" value="UniProtKB-EC"/>
</dbReference>
<feature type="domain" description="Nicotinate phosphoribosyltransferase C-terminal" evidence="10">
    <location>
        <begin position="346"/>
        <end position="396"/>
    </location>
</feature>
<evidence type="ECO:0000313" key="11">
    <source>
        <dbReference type="EMBL" id="UJG40177.1"/>
    </source>
</evidence>
<accession>A0A9Y1BJU5</accession>
<evidence type="ECO:0000259" key="9">
    <source>
        <dbReference type="Pfam" id="PF02749"/>
    </source>
</evidence>
<evidence type="ECO:0000256" key="3">
    <source>
        <dbReference type="ARBA" id="ARBA00022553"/>
    </source>
</evidence>
<organism evidence="11">
    <name type="scientific">Candidatus Heimdallarchaeum aukensis</name>
    <dbReference type="NCBI Taxonomy" id="2876573"/>
    <lineage>
        <taxon>Archaea</taxon>
        <taxon>Promethearchaeati</taxon>
        <taxon>Candidatus Heimdallarchaeota</taxon>
        <taxon>Candidatus Heimdallarchaeia (ex Rinke et al. 2021) (nom. nud.)</taxon>
        <taxon>Candidatus Heimdallarchaeales</taxon>
        <taxon>Candidatus Heimdallarchaeaceae</taxon>
        <taxon>Candidatus Heimdallarchaeum</taxon>
    </lineage>
</organism>
<feature type="domain" description="Quinolinate phosphoribosyl transferase N-terminal" evidence="9">
    <location>
        <begin position="18"/>
        <end position="119"/>
    </location>
</feature>
<keyword evidence="11" id="KW-0328">Glycosyltransferase</keyword>
<dbReference type="NCBIfam" id="NF006415">
    <property type="entry name" value="PRK08662.1"/>
    <property type="match status" value="1"/>
</dbReference>
<dbReference type="EC" id="6.3.4.21" evidence="2"/>
<proteinExistence type="predicted"/>
<dbReference type="Proteomes" id="UP001201020">
    <property type="component" value="Chromosome"/>
</dbReference>
<evidence type="ECO:0000256" key="2">
    <source>
        <dbReference type="ARBA" id="ARBA00013236"/>
    </source>
</evidence>